<dbReference type="Pfam" id="PF00263">
    <property type="entry name" value="Secretin"/>
    <property type="match status" value="1"/>
</dbReference>
<dbReference type="GO" id="GO:0009279">
    <property type="term" value="C:cell outer membrane"/>
    <property type="evidence" value="ECO:0007669"/>
    <property type="project" value="UniProtKB-SubCell"/>
</dbReference>
<comment type="caution">
    <text evidence="10">The sequence shown here is derived from an EMBL/GenBank/DDBJ whole genome shotgun (WGS) entry which is preliminary data.</text>
</comment>
<evidence type="ECO:0000256" key="4">
    <source>
        <dbReference type="RuleBase" id="RU004003"/>
    </source>
</evidence>
<evidence type="ECO:0000256" key="3">
    <source>
        <dbReference type="ARBA" id="ARBA00023136"/>
    </source>
</evidence>
<feature type="chain" id="PRO_5024368319" evidence="7">
    <location>
        <begin position="22"/>
        <end position="866"/>
    </location>
</feature>
<dbReference type="InterPro" id="IPR004846">
    <property type="entry name" value="T2SS/T3SS_dom"/>
</dbReference>
<keyword evidence="11" id="KW-1185">Reference proteome</keyword>
<accession>A0A5R8KFC2</accession>
<evidence type="ECO:0000256" key="7">
    <source>
        <dbReference type="SAM" id="SignalP"/>
    </source>
</evidence>
<name>A0A5R8KFC2_9BACT</name>
<organism evidence="10 11">
    <name type="scientific">Phragmitibacter flavus</name>
    <dbReference type="NCBI Taxonomy" id="2576071"/>
    <lineage>
        <taxon>Bacteria</taxon>
        <taxon>Pseudomonadati</taxon>
        <taxon>Verrucomicrobiota</taxon>
        <taxon>Verrucomicrobiia</taxon>
        <taxon>Verrucomicrobiales</taxon>
        <taxon>Verrucomicrobiaceae</taxon>
        <taxon>Phragmitibacter</taxon>
    </lineage>
</organism>
<gene>
    <name evidence="10" type="ORF">FEM03_14030</name>
</gene>
<feature type="region of interest" description="Disordered" evidence="6">
    <location>
        <begin position="468"/>
        <end position="492"/>
    </location>
</feature>
<dbReference type="InterPro" id="IPR050810">
    <property type="entry name" value="Bact_Secretion_Sys_Channel"/>
</dbReference>
<feature type="compositionally biased region" description="Gly residues" evidence="6">
    <location>
        <begin position="80"/>
        <end position="101"/>
    </location>
</feature>
<evidence type="ECO:0000313" key="11">
    <source>
        <dbReference type="Proteomes" id="UP000306196"/>
    </source>
</evidence>
<feature type="compositionally biased region" description="Polar residues" evidence="6">
    <location>
        <begin position="362"/>
        <end position="376"/>
    </location>
</feature>
<feature type="compositionally biased region" description="Gly residues" evidence="6">
    <location>
        <begin position="476"/>
        <end position="485"/>
    </location>
</feature>
<comment type="similarity">
    <text evidence="4">Belongs to the bacterial secretin family.</text>
</comment>
<evidence type="ECO:0000256" key="5">
    <source>
        <dbReference type="RuleBase" id="RU004004"/>
    </source>
</evidence>
<protein>
    <submittedName>
        <fullName evidence="10">Uncharacterized protein</fullName>
    </submittedName>
</protein>
<dbReference type="Proteomes" id="UP000306196">
    <property type="component" value="Unassembled WGS sequence"/>
</dbReference>
<dbReference type="EMBL" id="VAUV01000009">
    <property type="protein sequence ID" value="TLD70299.1"/>
    <property type="molecule type" value="Genomic_DNA"/>
</dbReference>
<dbReference type="PRINTS" id="PR00811">
    <property type="entry name" value="BCTERIALGSPD"/>
</dbReference>
<evidence type="ECO:0000259" key="8">
    <source>
        <dbReference type="Pfam" id="PF00263"/>
    </source>
</evidence>
<dbReference type="RefSeq" id="WP_138086898.1">
    <property type="nucleotide sequence ID" value="NZ_VAUV01000009.1"/>
</dbReference>
<evidence type="ECO:0000256" key="1">
    <source>
        <dbReference type="ARBA" id="ARBA00004370"/>
    </source>
</evidence>
<evidence type="ECO:0000259" key="9">
    <source>
        <dbReference type="Pfam" id="PF03958"/>
    </source>
</evidence>
<feature type="domain" description="Type II/III secretion system secretin-like" evidence="8">
    <location>
        <begin position="638"/>
        <end position="808"/>
    </location>
</feature>
<comment type="subcellular location">
    <subcellularLocation>
        <location evidence="5">Cell outer membrane</location>
    </subcellularLocation>
    <subcellularLocation>
        <location evidence="1">Membrane</location>
    </subcellularLocation>
</comment>
<evidence type="ECO:0000256" key="2">
    <source>
        <dbReference type="ARBA" id="ARBA00022729"/>
    </source>
</evidence>
<evidence type="ECO:0000313" key="10">
    <source>
        <dbReference type="EMBL" id="TLD70299.1"/>
    </source>
</evidence>
<reference evidence="10 11" key="1">
    <citation type="submission" date="2019-05" db="EMBL/GenBank/DDBJ databases">
        <title>Verrucobacter flavum gen. nov., sp. nov. a new member of the family Verrucomicrobiaceae.</title>
        <authorList>
            <person name="Szuroczki S."/>
            <person name="Abbaszade G."/>
            <person name="Szabo A."/>
            <person name="Felfoldi T."/>
            <person name="Schumann P."/>
            <person name="Boka K."/>
            <person name="Keki Z."/>
            <person name="Toumi M."/>
            <person name="Toth E."/>
        </authorList>
    </citation>
    <scope>NUCLEOTIDE SEQUENCE [LARGE SCALE GENOMIC DNA]</scope>
    <source>
        <strain evidence="10 11">MG-N-17</strain>
    </source>
</reference>
<dbReference type="Pfam" id="PF03958">
    <property type="entry name" value="Secretin_N"/>
    <property type="match status" value="1"/>
</dbReference>
<dbReference type="OrthoDB" id="176040at2"/>
<feature type="signal peptide" evidence="7">
    <location>
        <begin position="1"/>
        <end position="21"/>
    </location>
</feature>
<dbReference type="PANTHER" id="PTHR30332:SF24">
    <property type="entry name" value="SECRETIN GSPD-RELATED"/>
    <property type="match status" value="1"/>
</dbReference>
<feature type="domain" description="NolW-like" evidence="9">
    <location>
        <begin position="292"/>
        <end position="409"/>
    </location>
</feature>
<proteinExistence type="inferred from homology"/>
<feature type="region of interest" description="Disordered" evidence="6">
    <location>
        <begin position="325"/>
        <end position="376"/>
    </location>
</feature>
<feature type="compositionally biased region" description="Low complexity" evidence="6">
    <location>
        <begin position="347"/>
        <end position="361"/>
    </location>
</feature>
<dbReference type="InterPro" id="IPR001775">
    <property type="entry name" value="GspD/PilQ"/>
</dbReference>
<keyword evidence="2 7" id="KW-0732">Signal</keyword>
<dbReference type="GO" id="GO:0009306">
    <property type="term" value="P:protein secretion"/>
    <property type="evidence" value="ECO:0007669"/>
    <property type="project" value="InterPro"/>
</dbReference>
<feature type="compositionally biased region" description="Pro residues" evidence="6">
    <location>
        <begin position="61"/>
        <end position="79"/>
    </location>
</feature>
<evidence type="ECO:0000256" key="6">
    <source>
        <dbReference type="SAM" id="MobiDB-lite"/>
    </source>
</evidence>
<keyword evidence="5" id="KW-0813">Transport</keyword>
<dbReference type="InterPro" id="IPR038591">
    <property type="entry name" value="NolW-like_sf"/>
</dbReference>
<sequence>MSHPFPCLSAIFLLLAPALHAQIRESAINQPTATNPREFRLVQNIPLADRPPTSLLVQVQNPPPTPDANAPAEPPPGPGGPGMGGPRGGFGGFGGPRGGGSSSSDETFRIDGDKVSLQFPNNSIIDILGIYERLTNKTLIKDTSIFEGQTISLVTPQPVEKGEAIKLIEASLLTNGYAIVADPDGKSARILPTRTQGAATTQFSQGVLFYQSANDLPDNETIVSYFMPLANLDPVEAAEMLGAHVGLSVYGRITPVLNPPGLLLTESSNIVKQLVSIKEVIDTPSTTSSLVTKFIPLKYADAATVAQIVQATIDAQTTDSIEKGITTIRGGSPQQTQQRGSDRDRQQQSQQPQSAPQSGNQTSSSKITPEPRAQSQVVADSRLNQILIVAEPEDYAYISSLILEFDKPVDVPEPYERKLKNIFSLDVVSVLADLLKDTTASTQLPGGGTLTQQQQQLVSSNQLVTGRTATSTRGGTFSGATGGGTTTDTGGVNSRPDQLIEPEEDNAPVSVLVNKTRIIADPLANAILVIGPKEDQDKVNLILDKLDRKPPQVYLATVIGQLTLGDGYEFGIDYLQKFTRTGSNSGLTSSLISTRDDIITSNNVSDITTNLITSAIGNANGFNVYGQIGETVDAFVNALETTNNFKVLSRPSVFALNNKKASITSGQSIPVPSQSITNSNNTGNGSGNVTTTIEYKDVVLKLEVIPLINPDGDVTLKIAQVNDTVVGSQIVDNNSIPIIGTEQLLTTATVQTGNTIVLGGLITEQDNTTTEGIPVISRIPGVGRLFKNDVTSKERKELIVFIQPIVVDGHNDLARTSAAEDLRTKVGADAAQAFPQRVTTPAPTSIDLPASDPEPVKRKRWFNFGR</sequence>
<dbReference type="GO" id="GO:0015627">
    <property type="term" value="C:type II protein secretion system complex"/>
    <property type="evidence" value="ECO:0007669"/>
    <property type="project" value="TreeGrafter"/>
</dbReference>
<dbReference type="InterPro" id="IPR005644">
    <property type="entry name" value="NolW-like"/>
</dbReference>
<keyword evidence="3" id="KW-0472">Membrane</keyword>
<dbReference type="AlphaFoldDB" id="A0A5R8KFC2"/>
<dbReference type="PANTHER" id="PTHR30332">
    <property type="entry name" value="PROBABLE GENERAL SECRETION PATHWAY PROTEIN D"/>
    <property type="match status" value="1"/>
</dbReference>
<feature type="region of interest" description="Disordered" evidence="6">
    <location>
        <begin position="54"/>
        <end position="108"/>
    </location>
</feature>
<dbReference type="Gene3D" id="3.30.1370.120">
    <property type="match status" value="3"/>
</dbReference>